<evidence type="ECO:0000313" key="1">
    <source>
        <dbReference type="EMBL" id="KKK72986.1"/>
    </source>
</evidence>
<gene>
    <name evidence="1" type="ORF">LCGC14_2898380</name>
</gene>
<sequence length="174" mass="18873">MSDKPLVDSTPTTFKLTPMLSTIVFRVVNSEETGVGFSATLANFPISFHYEEFLGSMVGLIINSRQNLTSALLAISTRPPLYCGFVCLTVFTPSRQHFNSVLCPVGSIVGASIPSFSRTHRTIRLARFRARFKRAIGESVSAVSVARPEDTKPCVIGLPFGLRVRDSKSSNGSG</sequence>
<name>A0A0F9ALC3_9ZZZZ</name>
<dbReference type="EMBL" id="LAZR01056990">
    <property type="protein sequence ID" value="KKK72986.1"/>
    <property type="molecule type" value="Genomic_DNA"/>
</dbReference>
<accession>A0A0F9ALC3</accession>
<protein>
    <submittedName>
        <fullName evidence="1">Uncharacterized protein</fullName>
    </submittedName>
</protein>
<reference evidence="1" key="1">
    <citation type="journal article" date="2015" name="Nature">
        <title>Complex archaea that bridge the gap between prokaryotes and eukaryotes.</title>
        <authorList>
            <person name="Spang A."/>
            <person name="Saw J.H."/>
            <person name="Jorgensen S.L."/>
            <person name="Zaremba-Niedzwiedzka K."/>
            <person name="Martijn J."/>
            <person name="Lind A.E."/>
            <person name="van Eijk R."/>
            <person name="Schleper C."/>
            <person name="Guy L."/>
            <person name="Ettema T.J."/>
        </authorList>
    </citation>
    <scope>NUCLEOTIDE SEQUENCE</scope>
</reference>
<comment type="caution">
    <text evidence="1">The sequence shown here is derived from an EMBL/GenBank/DDBJ whole genome shotgun (WGS) entry which is preliminary data.</text>
</comment>
<proteinExistence type="predicted"/>
<organism evidence="1">
    <name type="scientific">marine sediment metagenome</name>
    <dbReference type="NCBI Taxonomy" id="412755"/>
    <lineage>
        <taxon>unclassified sequences</taxon>
        <taxon>metagenomes</taxon>
        <taxon>ecological metagenomes</taxon>
    </lineage>
</organism>
<dbReference type="AlphaFoldDB" id="A0A0F9ALC3"/>